<name>A0A6A6DYC2_9PEZI</name>
<sequence length="97" mass="11315">MDQKCSRKDEGWYCCNCGDGPISNTVGVCHCDHIYCFMTNAHPTKELRDGKWVPTGKLRVLFCCRCSMPYLWRVLCQRCLHKQCISCTEKTYIEDPR</sequence>
<reference evidence="1" key="1">
    <citation type="journal article" date="2020" name="Stud. Mycol.">
        <title>101 Dothideomycetes genomes: a test case for predicting lifestyles and emergence of pathogens.</title>
        <authorList>
            <person name="Haridas S."/>
            <person name="Albert R."/>
            <person name="Binder M."/>
            <person name="Bloem J."/>
            <person name="Labutti K."/>
            <person name="Salamov A."/>
            <person name="Andreopoulos B."/>
            <person name="Baker S."/>
            <person name="Barry K."/>
            <person name="Bills G."/>
            <person name="Bluhm B."/>
            <person name="Cannon C."/>
            <person name="Castanera R."/>
            <person name="Culley D."/>
            <person name="Daum C."/>
            <person name="Ezra D."/>
            <person name="Gonzalez J."/>
            <person name="Henrissat B."/>
            <person name="Kuo A."/>
            <person name="Liang C."/>
            <person name="Lipzen A."/>
            <person name="Lutzoni F."/>
            <person name="Magnuson J."/>
            <person name="Mondo S."/>
            <person name="Nolan M."/>
            <person name="Ohm R."/>
            <person name="Pangilinan J."/>
            <person name="Park H.-J."/>
            <person name="Ramirez L."/>
            <person name="Alfaro M."/>
            <person name="Sun H."/>
            <person name="Tritt A."/>
            <person name="Yoshinaga Y."/>
            <person name="Zwiers L.-H."/>
            <person name="Turgeon B."/>
            <person name="Goodwin S."/>
            <person name="Spatafora J."/>
            <person name="Crous P."/>
            <person name="Grigoriev I."/>
        </authorList>
    </citation>
    <scope>NUCLEOTIDE SEQUENCE</scope>
    <source>
        <strain evidence="1">CBS 207.26</strain>
    </source>
</reference>
<accession>A0A6A6DYC2</accession>
<protein>
    <submittedName>
        <fullName evidence="1">Uncharacterized protein</fullName>
    </submittedName>
</protein>
<proteinExistence type="predicted"/>
<evidence type="ECO:0000313" key="2">
    <source>
        <dbReference type="Proteomes" id="UP000800200"/>
    </source>
</evidence>
<dbReference type="AlphaFoldDB" id="A0A6A6DYC2"/>
<keyword evidence="2" id="KW-1185">Reference proteome</keyword>
<evidence type="ECO:0000313" key="1">
    <source>
        <dbReference type="EMBL" id="KAF2182626.1"/>
    </source>
</evidence>
<gene>
    <name evidence="1" type="ORF">K469DRAFT_226920</name>
</gene>
<dbReference type="EMBL" id="ML994647">
    <property type="protein sequence ID" value="KAF2182626.1"/>
    <property type="molecule type" value="Genomic_DNA"/>
</dbReference>
<dbReference type="Proteomes" id="UP000800200">
    <property type="component" value="Unassembled WGS sequence"/>
</dbReference>
<organism evidence="1 2">
    <name type="scientific">Zopfia rhizophila CBS 207.26</name>
    <dbReference type="NCBI Taxonomy" id="1314779"/>
    <lineage>
        <taxon>Eukaryota</taxon>
        <taxon>Fungi</taxon>
        <taxon>Dikarya</taxon>
        <taxon>Ascomycota</taxon>
        <taxon>Pezizomycotina</taxon>
        <taxon>Dothideomycetes</taxon>
        <taxon>Dothideomycetes incertae sedis</taxon>
        <taxon>Zopfiaceae</taxon>
        <taxon>Zopfia</taxon>
    </lineage>
</organism>